<protein>
    <submittedName>
        <fullName evidence="2">Phenylacetate-coenzyme A ligase</fullName>
        <ecNumber evidence="2">6.2.1.30</ecNumber>
    </submittedName>
</protein>
<dbReference type="InterPro" id="IPR045851">
    <property type="entry name" value="AMP-bd_C_sf"/>
</dbReference>
<sequence length="415" mass="43953">MTGAGAYFDELEIRDPEQREAEQMAALAAAIGHAKANSAYFADLLKDVAPAEVISRAALARLPVTRKSDLKAHQAAARPLGGLNGAPLSQIEQIFMSPGPIYEPGARTGDFWRMGRALYAAGCRAGDLVHNTFSYHMTPAGMMMEAGAAAIGCTVFPAGTGNTEMQLQAMAELRPAAYVGTPSFLKILLEKGRDTGIDLSCLRAASVGGEALPPSLRAELKALGVGPIQSYGTADLGLIAYETPALEGMVVDEGIVLEIVRPGTGDPVEDGEVGEIVVTTFNPVYPLIRFATGDMSAVLGGTSPCGRTNRRIKGWMGRADQTTKVKGMFVHPGQVEQVRKRHEALVRVRLVVDSVDNVDRMTLRCEVAGDGGDALRAAVTETLQASCKLRGGVEFVAPGTLPNDGKVIDDVRTYE</sequence>
<dbReference type="PANTHER" id="PTHR43845:SF1">
    <property type="entry name" value="BLR5969 PROTEIN"/>
    <property type="match status" value="1"/>
</dbReference>
<dbReference type="EC" id="6.2.1.30" evidence="2"/>
<dbReference type="Pfam" id="PF00501">
    <property type="entry name" value="AMP-binding"/>
    <property type="match status" value="1"/>
</dbReference>
<keyword evidence="2" id="KW-0436">Ligase</keyword>
<dbReference type="EMBL" id="FWFR01000001">
    <property type="protein sequence ID" value="SLN14724.1"/>
    <property type="molecule type" value="Genomic_DNA"/>
</dbReference>
<dbReference type="InterPro" id="IPR042099">
    <property type="entry name" value="ANL_N_sf"/>
</dbReference>
<dbReference type="SUPFAM" id="SSF56801">
    <property type="entry name" value="Acetyl-CoA synthetase-like"/>
    <property type="match status" value="1"/>
</dbReference>
<name>A0A1Y5RD94_9PROT</name>
<evidence type="ECO:0000313" key="3">
    <source>
        <dbReference type="Proteomes" id="UP000193200"/>
    </source>
</evidence>
<evidence type="ECO:0000313" key="2">
    <source>
        <dbReference type="EMBL" id="SLN14724.1"/>
    </source>
</evidence>
<keyword evidence="3" id="KW-1185">Reference proteome</keyword>
<dbReference type="Gene3D" id="3.30.300.30">
    <property type="match status" value="1"/>
</dbReference>
<feature type="domain" description="AMP-dependent synthetase/ligase" evidence="1">
    <location>
        <begin position="140"/>
        <end position="279"/>
    </location>
</feature>
<organism evidence="2 3">
    <name type="scientific">Oceanibacterium hippocampi</name>
    <dbReference type="NCBI Taxonomy" id="745714"/>
    <lineage>
        <taxon>Bacteria</taxon>
        <taxon>Pseudomonadati</taxon>
        <taxon>Pseudomonadota</taxon>
        <taxon>Alphaproteobacteria</taxon>
        <taxon>Sneathiellales</taxon>
        <taxon>Sneathiellaceae</taxon>
        <taxon>Oceanibacterium</taxon>
    </lineage>
</organism>
<proteinExistence type="predicted"/>
<dbReference type="InterPro" id="IPR000873">
    <property type="entry name" value="AMP-dep_synth/lig_dom"/>
</dbReference>
<gene>
    <name evidence="2" type="ORF">OCH7691_00280</name>
</gene>
<evidence type="ECO:0000259" key="1">
    <source>
        <dbReference type="Pfam" id="PF00501"/>
    </source>
</evidence>
<accession>A0A1Y5RD94</accession>
<dbReference type="InParanoid" id="A0A1Y5RD94"/>
<dbReference type="Proteomes" id="UP000193200">
    <property type="component" value="Unassembled WGS sequence"/>
</dbReference>
<reference evidence="2 3" key="1">
    <citation type="submission" date="2017-03" db="EMBL/GenBank/DDBJ databases">
        <authorList>
            <person name="Afonso C.L."/>
            <person name="Miller P.J."/>
            <person name="Scott M.A."/>
            <person name="Spackman E."/>
            <person name="Goraichik I."/>
            <person name="Dimitrov K.M."/>
            <person name="Suarez D.L."/>
            <person name="Swayne D.E."/>
        </authorList>
    </citation>
    <scope>NUCLEOTIDE SEQUENCE [LARGE SCALE GENOMIC DNA]</scope>
    <source>
        <strain evidence="2 3">CECT 7691</strain>
    </source>
</reference>
<dbReference type="AlphaFoldDB" id="A0A1Y5RD94"/>
<dbReference type="PANTHER" id="PTHR43845">
    <property type="entry name" value="BLR5969 PROTEIN"/>
    <property type="match status" value="1"/>
</dbReference>
<dbReference type="Gene3D" id="3.40.50.12780">
    <property type="entry name" value="N-terminal domain of ligase-like"/>
    <property type="match status" value="1"/>
</dbReference>
<dbReference type="GO" id="GO:0047475">
    <property type="term" value="F:phenylacetate-CoA ligase activity"/>
    <property type="evidence" value="ECO:0007669"/>
    <property type="project" value="UniProtKB-EC"/>
</dbReference>